<gene>
    <name evidence="2" type="ORF">ACFOMG_13735</name>
</gene>
<keyword evidence="3" id="KW-1185">Reference proteome</keyword>
<accession>A0ABV7VUI5</accession>
<evidence type="ECO:0000313" key="2">
    <source>
        <dbReference type="EMBL" id="MFC3681161.1"/>
    </source>
</evidence>
<dbReference type="EMBL" id="JBHRYB010000013">
    <property type="protein sequence ID" value="MFC3681161.1"/>
    <property type="molecule type" value="Genomic_DNA"/>
</dbReference>
<evidence type="ECO:0000256" key="1">
    <source>
        <dbReference type="SAM" id="Phobius"/>
    </source>
</evidence>
<reference evidence="3" key="1">
    <citation type="journal article" date="2019" name="Int. J. Syst. Evol. Microbiol.">
        <title>The Global Catalogue of Microorganisms (GCM) 10K type strain sequencing project: providing services to taxonomists for standard genome sequencing and annotation.</title>
        <authorList>
            <consortium name="The Broad Institute Genomics Platform"/>
            <consortium name="The Broad Institute Genome Sequencing Center for Infectious Disease"/>
            <person name="Wu L."/>
            <person name="Ma J."/>
        </authorList>
    </citation>
    <scope>NUCLEOTIDE SEQUENCE [LARGE SCALE GENOMIC DNA]</scope>
    <source>
        <strain evidence="3">KCTC 42424</strain>
    </source>
</reference>
<evidence type="ECO:0000313" key="3">
    <source>
        <dbReference type="Proteomes" id="UP001595722"/>
    </source>
</evidence>
<keyword evidence="1" id="KW-0472">Membrane</keyword>
<sequence>MSILQILAMIMAVLAIIVLPGVLFIHLAVSFRKQLTTLHANLLAVTASCVVLLSTSKIVNVALPMIYRDPQAFAELAQISYVVQEALYFLLLASVIPVLYKLKQLTAASS</sequence>
<feature type="transmembrane region" description="Helical" evidence="1">
    <location>
        <begin position="6"/>
        <end position="29"/>
    </location>
</feature>
<dbReference type="RefSeq" id="WP_376867399.1">
    <property type="nucleotide sequence ID" value="NZ_JBHRYB010000013.1"/>
</dbReference>
<feature type="transmembrane region" description="Helical" evidence="1">
    <location>
        <begin position="79"/>
        <end position="100"/>
    </location>
</feature>
<name>A0ABV7VUI5_9GAMM</name>
<organism evidence="2 3">
    <name type="scientific">Bacterioplanoides pacificum</name>
    <dbReference type="NCBI Taxonomy" id="1171596"/>
    <lineage>
        <taxon>Bacteria</taxon>
        <taxon>Pseudomonadati</taxon>
        <taxon>Pseudomonadota</taxon>
        <taxon>Gammaproteobacteria</taxon>
        <taxon>Oceanospirillales</taxon>
        <taxon>Oceanospirillaceae</taxon>
        <taxon>Bacterioplanoides</taxon>
    </lineage>
</organism>
<feature type="transmembrane region" description="Helical" evidence="1">
    <location>
        <begin position="41"/>
        <end position="67"/>
    </location>
</feature>
<proteinExistence type="predicted"/>
<dbReference type="Proteomes" id="UP001595722">
    <property type="component" value="Unassembled WGS sequence"/>
</dbReference>
<keyword evidence="1" id="KW-0812">Transmembrane</keyword>
<protein>
    <submittedName>
        <fullName evidence="2">Uncharacterized protein</fullName>
    </submittedName>
</protein>
<keyword evidence="1" id="KW-1133">Transmembrane helix</keyword>
<comment type="caution">
    <text evidence="2">The sequence shown here is derived from an EMBL/GenBank/DDBJ whole genome shotgun (WGS) entry which is preliminary data.</text>
</comment>